<sequence length="360" mass="42372">MADILMCCCMNDHDKQQRYKSKEIDKGLMKERLTFRRTVRILLLGAGESGKSTFLKQMKIIHGQDFSEGAMQEYRTVVYNNLVKGMRVLIDARQKLRIPWGDEASEKDAHYVFAFDGSTKLDERVFALYLEPIRRLWRDSGIREAFDRRREFQLGDSLPYFISQLDRISEWSYMPSKQDILHARKATKGISEHNILIKGIPFLFIDVGGQRSQRQKWYQCFVGITSILFLAASSEFDQVLMEDRKTNRLQESCDIFETIINNKSFSNVSVILFLNKMDLLEQKIKHVSIADYFEEFQGNPWDIDDVKAFELHMFDSRRRERNKPLFHHFTTAVDTENIKHVFQDVKDTILHDNLRSLMLQ</sequence>
<dbReference type="PANTHER" id="PTHR10218">
    <property type="entry name" value="GTP-BINDING PROTEIN ALPHA SUBUNIT"/>
    <property type="match status" value="1"/>
</dbReference>
<dbReference type="CDD" id="cd00066">
    <property type="entry name" value="G-alpha"/>
    <property type="match status" value="1"/>
</dbReference>
<protein>
    <submittedName>
        <fullName evidence="17">Uncharacterized protein</fullName>
    </submittedName>
</protein>
<feature type="binding site" evidence="15">
    <location>
        <begin position="156"/>
        <end position="157"/>
    </location>
    <ligand>
        <name>GTP</name>
        <dbReference type="ChEBI" id="CHEBI:37565"/>
    </ligand>
</feature>
<evidence type="ECO:0000256" key="4">
    <source>
        <dbReference type="ARBA" id="ARBA00011356"/>
    </source>
</evidence>
<comment type="subunit">
    <text evidence="4">G proteins are composed of 3 units; alpha, beta and gamma. The alpha chain contains the guanine nucleotide binding site.</text>
</comment>
<dbReference type="InterPro" id="IPR027417">
    <property type="entry name" value="P-loop_NTPase"/>
</dbReference>
<dbReference type="Pfam" id="PF00503">
    <property type="entry name" value="G-alpha"/>
    <property type="match status" value="1"/>
</dbReference>
<evidence type="ECO:0000256" key="6">
    <source>
        <dbReference type="ARBA" id="ARBA00022553"/>
    </source>
</evidence>
<dbReference type="Gene3D" id="1.10.400.10">
    <property type="entry name" value="GI Alpha 1, domain 2-like"/>
    <property type="match status" value="1"/>
</dbReference>
<dbReference type="SUPFAM" id="SSF52540">
    <property type="entry name" value="P-loop containing nucleoside triphosphate hydrolases"/>
    <property type="match status" value="1"/>
</dbReference>
<dbReference type="GO" id="GO:0046872">
    <property type="term" value="F:metal ion binding"/>
    <property type="evidence" value="ECO:0007669"/>
    <property type="project" value="UniProtKB-KW"/>
</dbReference>
<dbReference type="SUPFAM" id="SSF47895">
    <property type="entry name" value="Transducin (alpha subunit), insertion domain"/>
    <property type="match status" value="1"/>
</dbReference>
<dbReference type="GO" id="GO:0031526">
    <property type="term" value="C:brush border membrane"/>
    <property type="evidence" value="ECO:0007669"/>
    <property type="project" value="TreeGrafter"/>
</dbReference>
<accession>A0AAN9GKH4</accession>
<keyword evidence="6" id="KW-0597">Phosphoprotein</keyword>
<comment type="caution">
    <text evidence="17">The sequence shown here is derived from an EMBL/GenBank/DDBJ whole genome shotgun (WGS) entry which is preliminary data.</text>
</comment>
<evidence type="ECO:0000313" key="17">
    <source>
        <dbReference type="EMBL" id="KAK7112128.1"/>
    </source>
</evidence>
<feature type="binding site" evidence="15">
    <location>
        <begin position="48"/>
        <end position="53"/>
    </location>
    <ligand>
        <name>GTP</name>
        <dbReference type="ChEBI" id="CHEBI:37565"/>
    </ligand>
</feature>
<evidence type="ECO:0000256" key="7">
    <source>
        <dbReference type="ARBA" id="ARBA00022723"/>
    </source>
</evidence>
<dbReference type="GO" id="GO:0005737">
    <property type="term" value="C:cytoplasm"/>
    <property type="evidence" value="ECO:0007669"/>
    <property type="project" value="UniProtKB-SubCell"/>
</dbReference>
<evidence type="ECO:0000256" key="3">
    <source>
        <dbReference type="ARBA" id="ARBA00010405"/>
    </source>
</evidence>
<keyword evidence="12" id="KW-0564">Palmitate</keyword>
<dbReference type="GO" id="GO:0007266">
    <property type="term" value="P:Rho protein signal transduction"/>
    <property type="evidence" value="ECO:0007669"/>
    <property type="project" value="InterPro"/>
</dbReference>
<evidence type="ECO:0000256" key="1">
    <source>
        <dbReference type="ARBA" id="ARBA00004496"/>
    </source>
</evidence>
<dbReference type="EMBL" id="JBAMIC010000002">
    <property type="protein sequence ID" value="KAK7112128.1"/>
    <property type="molecule type" value="Genomic_DNA"/>
</dbReference>
<dbReference type="FunFam" id="3.40.50.300:FF:000754">
    <property type="entry name" value="Guanine nucleotide-binding protein subunit alpha-13"/>
    <property type="match status" value="1"/>
</dbReference>
<comment type="subcellular location">
    <subcellularLocation>
        <location evidence="1">Cytoplasm</location>
    </subcellularLocation>
    <subcellularLocation>
        <location evidence="2">Membrane</location>
        <topology evidence="2">Lipid-anchor</topology>
    </subcellularLocation>
</comment>
<dbReference type="GO" id="GO:0003924">
    <property type="term" value="F:GTPase activity"/>
    <property type="evidence" value="ECO:0007669"/>
    <property type="project" value="InterPro"/>
</dbReference>
<evidence type="ECO:0000256" key="2">
    <source>
        <dbReference type="ARBA" id="ARBA00004635"/>
    </source>
</evidence>
<evidence type="ECO:0000256" key="9">
    <source>
        <dbReference type="ARBA" id="ARBA00022842"/>
    </source>
</evidence>
<keyword evidence="7 16" id="KW-0479">Metal-binding</keyword>
<dbReference type="GO" id="GO:0005525">
    <property type="term" value="F:GTP binding"/>
    <property type="evidence" value="ECO:0007669"/>
    <property type="project" value="UniProtKB-KW"/>
</dbReference>
<gene>
    <name evidence="17" type="ORF">V1264_011629</name>
</gene>
<evidence type="ECO:0000256" key="14">
    <source>
        <dbReference type="ARBA" id="ARBA00023288"/>
    </source>
</evidence>
<dbReference type="GO" id="GO:0007188">
    <property type="term" value="P:adenylate cyclase-modulating G protein-coupled receptor signaling pathway"/>
    <property type="evidence" value="ECO:0007669"/>
    <property type="project" value="TreeGrafter"/>
</dbReference>
<dbReference type="SMART" id="SM00275">
    <property type="entry name" value="G_alpha"/>
    <property type="match status" value="1"/>
</dbReference>
<dbReference type="Gene3D" id="3.40.50.300">
    <property type="entry name" value="P-loop containing nucleotide triphosphate hydrolases"/>
    <property type="match status" value="1"/>
</dbReference>
<dbReference type="AlphaFoldDB" id="A0AAN9GKH4"/>
<keyword evidence="14" id="KW-0449">Lipoprotein</keyword>
<keyword evidence="11" id="KW-0472">Membrane</keyword>
<proteinExistence type="inferred from homology"/>
<keyword evidence="8 15" id="KW-0547">Nucleotide-binding</keyword>
<dbReference type="FunFam" id="3.40.50.300:FF:000692">
    <property type="entry name" value="Guanine nucleotide-binding protein subunit alpha"/>
    <property type="match status" value="1"/>
</dbReference>
<name>A0AAN9GKH4_9CAEN</name>
<evidence type="ECO:0000256" key="10">
    <source>
        <dbReference type="ARBA" id="ARBA00023134"/>
    </source>
</evidence>
<dbReference type="GO" id="GO:0005834">
    <property type="term" value="C:heterotrimeric G-protein complex"/>
    <property type="evidence" value="ECO:0007669"/>
    <property type="project" value="TreeGrafter"/>
</dbReference>
<dbReference type="PRINTS" id="PR00318">
    <property type="entry name" value="GPROTEINA"/>
</dbReference>
<evidence type="ECO:0000256" key="12">
    <source>
        <dbReference type="ARBA" id="ARBA00023139"/>
    </source>
</evidence>
<evidence type="ECO:0000256" key="16">
    <source>
        <dbReference type="PIRSR" id="PIRSR601019-2"/>
    </source>
</evidence>
<feature type="binding site" evidence="15">
    <location>
        <begin position="275"/>
        <end position="278"/>
    </location>
    <ligand>
        <name>GTP</name>
        <dbReference type="ChEBI" id="CHEBI:37565"/>
    </ligand>
</feature>
<dbReference type="Proteomes" id="UP001374579">
    <property type="component" value="Unassembled WGS sequence"/>
</dbReference>
<evidence type="ECO:0000313" key="18">
    <source>
        <dbReference type="Proteomes" id="UP001374579"/>
    </source>
</evidence>
<dbReference type="FunFam" id="1.10.400.10:FF:000004">
    <property type="entry name" value="Guanine nucleotide-binding protein subunit alpha-12"/>
    <property type="match status" value="1"/>
</dbReference>
<keyword evidence="9 16" id="KW-0460">Magnesium</keyword>
<feature type="binding site" evidence="15">
    <location>
        <position position="332"/>
    </location>
    <ligand>
        <name>GTP</name>
        <dbReference type="ChEBI" id="CHEBI:37565"/>
    </ligand>
</feature>
<keyword evidence="5" id="KW-0963">Cytoplasm</keyword>
<dbReference type="PANTHER" id="PTHR10218:SF360">
    <property type="entry name" value="GUANINE NUCLEOTIDE-BINDING PROTEIN SUBUNIT ALPHA HOMOLOG"/>
    <property type="match status" value="1"/>
</dbReference>
<organism evidence="17 18">
    <name type="scientific">Littorina saxatilis</name>
    <dbReference type="NCBI Taxonomy" id="31220"/>
    <lineage>
        <taxon>Eukaryota</taxon>
        <taxon>Metazoa</taxon>
        <taxon>Spiralia</taxon>
        <taxon>Lophotrochozoa</taxon>
        <taxon>Mollusca</taxon>
        <taxon>Gastropoda</taxon>
        <taxon>Caenogastropoda</taxon>
        <taxon>Littorinimorpha</taxon>
        <taxon>Littorinoidea</taxon>
        <taxon>Littorinidae</taxon>
        <taxon>Littorina</taxon>
    </lineage>
</organism>
<dbReference type="InterPro" id="IPR011025">
    <property type="entry name" value="GproteinA_insert"/>
</dbReference>
<feature type="binding site" evidence="16">
    <location>
        <position position="52"/>
    </location>
    <ligand>
        <name>Mg(2+)</name>
        <dbReference type="ChEBI" id="CHEBI:18420"/>
    </ligand>
</feature>
<dbReference type="PRINTS" id="PR00440">
    <property type="entry name" value="GPROTEINA12"/>
</dbReference>
<evidence type="ECO:0000256" key="13">
    <source>
        <dbReference type="ARBA" id="ARBA00023224"/>
    </source>
</evidence>
<keyword evidence="18" id="KW-1185">Reference proteome</keyword>
<dbReference type="GO" id="GO:0031752">
    <property type="term" value="F:D5 dopamine receptor binding"/>
    <property type="evidence" value="ECO:0007669"/>
    <property type="project" value="TreeGrafter"/>
</dbReference>
<keyword evidence="10 15" id="KW-0342">GTP-binding</keyword>
<feature type="binding site" evidence="15">
    <location>
        <begin position="181"/>
        <end position="187"/>
    </location>
    <ligand>
        <name>GTP</name>
        <dbReference type="ChEBI" id="CHEBI:37565"/>
    </ligand>
</feature>
<comment type="similarity">
    <text evidence="3">Belongs to the G-alpha family. G(12) subfamily.</text>
</comment>
<dbReference type="InterPro" id="IPR000469">
    <property type="entry name" value="Gprotein_alpha_12/13"/>
</dbReference>
<evidence type="ECO:0000256" key="8">
    <source>
        <dbReference type="ARBA" id="ARBA00022741"/>
    </source>
</evidence>
<feature type="binding site" evidence="16">
    <location>
        <position position="187"/>
    </location>
    <ligand>
        <name>Mg(2+)</name>
        <dbReference type="ChEBI" id="CHEBI:18420"/>
    </ligand>
</feature>
<reference evidence="17 18" key="1">
    <citation type="submission" date="2024-02" db="EMBL/GenBank/DDBJ databases">
        <title>Chromosome-scale genome assembly of the rough periwinkle Littorina saxatilis.</title>
        <authorList>
            <person name="De Jode A."/>
            <person name="Faria R."/>
            <person name="Formenti G."/>
            <person name="Sims Y."/>
            <person name="Smith T.P."/>
            <person name="Tracey A."/>
            <person name="Wood J.M.D."/>
            <person name="Zagrodzka Z.B."/>
            <person name="Johannesson K."/>
            <person name="Butlin R.K."/>
            <person name="Leder E.H."/>
        </authorList>
    </citation>
    <scope>NUCLEOTIDE SEQUENCE [LARGE SCALE GENOMIC DNA]</scope>
    <source>
        <strain evidence="17">Snail1</strain>
        <tissue evidence="17">Muscle</tissue>
    </source>
</reference>
<evidence type="ECO:0000256" key="15">
    <source>
        <dbReference type="PIRSR" id="PIRSR601019-1"/>
    </source>
</evidence>
<feature type="binding site" evidence="15">
    <location>
        <begin position="206"/>
        <end position="210"/>
    </location>
    <ligand>
        <name>GTP</name>
        <dbReference type="ChEBI" id="CHEBI:37565"/>
    </ligand>
</feature>
<keyword evidence="13" id="KW-0807">Transducer</keyword>
<evidence type="ECO:0000256" key="5">
    <source>
        <dbReference type="ARBA" id="ARBA00022490"/>
    </source>
</evidence>
<dbReference type="PROSITE" id="PS51882">
    <property type="entry name" value="G_ALPHA"/>
    <property type="match status" value="1"/>
</dbReference>
<evidence type="ECO:0000256" key="11">
    <source>
        <dbReference type="ARBA" id="ARBA00023136"/>
    </source>
</evidence>
<dbReference type="InterPro" id="IPR001019">
    <property type="entry name" value="Gprotein_alpha_su"/>
</dbReference>
<dbReference type="GO" id="GO:0031683">
    <property type="term" value="F:G-protein beta/gamma-subunit complex binding"/>
    <property type="evidence" value="ECO:0007669"/>
    <property type="project" value="InterPro"/>
</dbReference>